<evidence type="ECO:0000256" key="10">
    <source>
        <dbReference type="HAMAP-Rule" id="MF_04110"/>
    </source>
</evidence>
<sequence>MEISKGAIDCLIKRFEGLSLSAYPDPGTGDDPWTIGYGHTDGVNRGDLITQEEADNFLAKDLDKFNKGVSKLVTVDVNQYQFDALVSFAFNVGLNNLKNSTLLKYVNTKFYTAAGNELLRWTRANGKVMNGLVKRREAELNWYRTKF</sequence>
<keyword evidence="5 10" id="KW-0378">Hydrolase</keyword>
<protein>
    <recommendedName>
        <fullName evidence="10">Endolysin</fullName>
        <ecNumber evidence="10">3.2.1.17</ecNumber>
    </recommendedName>
    <alternativeName>
        <fullName evidence="10">Lysis protein</fullName>
    </alternativeName>
    <alternativeName>
        <fullName evidence="10">Lysozyme</fullName>
    </alternativeName>
    <alternativeName>
        <fullName evidence="10">Muramidase</fullName>
    </alternativeName>
</protein>
<dbReference type="Pfam" id="PF00959">
    <property type="entry name" value="Phage_lysozyme"/>
    <property type="match status" value="1"/>
</dbReference>
<comment type="function">
    <text evidence="10">Endolysin with lysozyme activity that degrades host peptidoglycans and participates with the holin and spanin proteins in the sequential events which lead to the programmed host cell lysis releasing the mature viral particles. Once the holin has permeabilized the host cell membrane, the endolysin can reach the periplasm and break down the peptidoglycan layer.</text>
</comment>
<name>A0A6J5NGG1_9CAUD</name>
<evidence type="ECO:0000256" key="2">
    <source>
        <dbReference type="ARBA" id="ARBA00022529"/>
    </source>
</evidence>
<reference evidence="12" key="1">
    <citation type="submission" date="2020-04" db="EMBL/GenBank/DDBJ databases">
        <authorList>
            <person name="Chiriac C."/>
            <person name="Salcher M."/>
            <person name="Ghai R."/>
            <person name="Kavagutti S V."/>
        </authorList>
    </citation>
    <scope>NUCLEOTIDE SEQUENCE</scope>
</reference>
<dbReference type="SUPFAM" id="SSF53955">
    <property type="entry name" value="Lysozyme-like"/>
    <property type="match status" value="1"/>
</dbReference>
<dbReference type="InterPro" id="IPR002196">
    <property type="entry name" value="Glyco_hydro_24"/>
</dbReference>
<dbReference type="InterPro" id="IPR033907">
    <property type="entry name" value="Endolysin_autolysin"/>
</dbReference>
<dbReference type="Gene3D" id="1.10.530.40">
    <property type="match status" value="1"/>
</dbReference>
<evidence type="ECO:0000256" key="1">
    <source>
        <dbReference type="ARBA" id="ARBA00000632"/>
    </source>
</evidence>
<dbReference type="CDD" id="cd00737">
    <property type="entry name" value="lyz_endolysin_autolysin"/>
    <property type="match status" value="1"/>
</dbReference>
<comment type="similarity">
    <text evidence="10 11">Belongs to the glycosyl hydrolase 24 family.</text>
</comment>
<evidence type="ECO:0000313" key="12">
    <source>
        <dbReference type="EMBL" id="CAB4156305.1"/>
    </source>
</evidence>
<dbReference type="PANTHER" id="PTHR38107:SF3">
    <property type="entry name" value="LYSOZYME RRRD-RELATED"/>
    <property type="match status" value="1"/>
</dbReference>
<dbReference type="GO" id="GO:0042742">
    <property type="term" value="P:defense response to bacterium"/>
    <property type="evidence" value="ECO:0007669"/>
    <property type="project" value="UniProtKB-KW"/>
</dbReference>
<keyword evidence="3 10" id="KW-1188">Viral release from host cell</keyword>
<keyword evidence="8 10" id="KW-1035">Host cytoplasm</keyword>
<evidence type="ECO:0000256" key="8">
    <source>
        <dbReference type="ARBA" id="ARBA00023200"/>
    </source>
</evidence>
<evidence type="ECO:0000256" key="5">
    <source>
        <dbReference type="ARBA" id="ARBA00022801"/>
    </source>
</evidence>
<dbReference type="GO" id="GO:0009253">
    <property type="term" value="P:peptidoglycan catabolic process"/>
    <property type="evidence" value="ECO:0007669"/>
    <property type="project" value="UniProtKB-UniRule"/>
</dbReference>
<dbReference type="GO" id="GO:0030430">
    <property type="term" value="C:host cell cytoplasm"/>
    <property type="evidence" value="ECO:0007669"/>
    <property type="project" value="UniProtKB-SubCell"/>
</dbReference>
<organism evidence="12">
    <name type="scientific">uncultured Caudovirales phage</name>
    <dbReference type="NCBI Taxonomy" id="2100421"/>
    <lineage>
        <taxon>Viruses</taxon>
        <taxon>Duplodnaviria</taxon>
        <taxon>Heunggongvirae</taxon>
        <taxon>Uroviricota</taxon>
        <taxon>Caudoviricetes</taxon>
        <taxon>Peduoviridae</taxon>
        <taxon>Maltschvirus</taxon>
        <taxon>Maltschvirus maltsch</taxon>
    </lineage>
</organism>
<evidence type="ECO:0000256" key="7">
    <source>
        <dbReference type="ARBA" id="ARBA00023142"/>
    </source>
</evidence>
<keyword evidence="4 10" id="KW-0081">Bacteriolytic enzyme</keyword>
<evidence type="ECO:0000256" key="6">
    <source>
        <dbReference type="ARBA" id="ARBA00022852"/>
    </source>
</evidence>
<keyword evidence="7 10" id="KW-0578">Host cell lysis by virus</keyword>
<feature type="active site" description="Proton donor/acceptor" evidence="10">
    <location>
        <position position="25"/>
    </location>
</feature>
<dbReference type="PANTHER" id="PTHR38107">
    <property type="match status" value="1"/>
</dbReference>
<dbReference type="EMBL" id="LR796645">
    <property type="protein sequence ID" value="CAB4156305.1"/>
    <property type="molecule type" value="Genomic_DNA"/>
</dbReference>
<comment type="subcellular location">
    <subcellularLocation>
        <location evidence="10">Host cytoplasm</location>
    </subcellularLocation>
    <text evidence="10">The endolysin is cytoplasmic, but can reach the periplasmic space with the help of the holins which disrupt the host cell membrane.</text>
</comment>
<dbReference type="EC" id="3.2.1.17" evidence="10"/>
<comment type="catalytic activity">
    <reaction evidence="1 10 11">
        <text>Hydrolysis of (1-&gt;4)-beta-linkages between N-acetylmuramic acid and N-acetyl-D-glucosamine residues in a peptidoglycan and between N-acetyl-D-glucosamine residues in chitodextrins.</text>
        <dbReference type="EC" id="3.2.1.17"/>
    </reaction>
</comment>
<accession>A0A6J5NGG1</accession>
<dbReference type="GO" id="GO:0003796">
    <property type="term" value="F:lysozyme activity"/>
    <property type="evidence" value="ECO:0007669"/>
    <property type="project" value="UniProtKB-UniRule"/>
</dbReference>
<evidence type="ECO:0000256" key="4">
    <source>
        <dbReference type="ARBA" id="ARBA00022638"/>
    </source>
</evidence>
<proteinExistence type="inferred from homology"/>
<keyword evidence="2 10" id="KW-0929">Antimicrobial</keyword>
<dbReference type="GO" id="GO:0044659">
    <property type="term" value="P:viral release from host cell by cytolysis"/>
    <property type="evidence" value="ECO:0007669"/>
    <property type="project" value="UniProtKB-UniRule"/>
</dbReference>
<dbReference type="InterPro" id="IPR023347">
    <property type="entry name" value="Lysozyme_dom_sf"/>
</dbReference>
<dbReference type="InterPro" id="IPR034690">
    <property type="entry name" value="Endolysin_T4_type"/>
</dbReference>
<dbReference type="InterPro" id="IPR023346">
    <property type="entry name" value="Lysozyme-like_dom_sf"/>
</dbReference>
<dbReference type="HAMAP" id="MF_04110">
    <property type="entry name" value="ENDOLYSIN_T4"/>
    <property type="match status" value="1"/>
</dbReference>
<evidence type="ECO:0000256" key="9">
    <source>
        <dbReference type="ARBA" id="ARBA00023295"/>
    </source>
</evidence>
<dbReference type="GO" id="GO:0016998">
    <property type="term" value="P:cell wall macromolecule catabolic process"/>
    <property type="evidence" value="ECO:0007669"/>
    <property type="project" value="InterPro"/>
</dbReference>
<dbReference type="InterPro" id="IPR051018">
    <property type="entry name" value="Bacteriophage_GH24"/>
</dbReference>
<keyword evidence="6 10" id="KW-0204">Cytolysis</keyword>
<evidence type="ECO:0000256" key="3">
    <source>
        <dbReference type="ARBA" id="ARBA00022612"/>
    </source>
</evidence>
<feature type="active site" description="Proton donor/acceptor" evidence="10">
    <location>
        <position position="16"/>
    </location>
</feature>
<gene>
    <name evidence="12" type="ORF">UFOVP671_54</name>
</gene>
<evidence type="ECO:0000256" key="11">
    <source>
        <dbReference type="RuleBase" id="RU003788"/>
    </source>
</evidence>
<keyword evidence="9 10" id="KW-0326">Glycosidase</keyword>